<comment type="caution">
    <text evidence="2">The sequence shown here is derived from an EMBL/GenBank/DDBJ whole genome shotgun (WGS) entry which is preliminary data.</text>
</comment>
<sequence>MASPLSGSASDLIPLLSPVAIAAAEFICGRLETISGKFTDASYAIDTTYLARLRDAARLRHALRRLSPSQEHDEHNAHERHRRRRRRSLLLPLRLRLRLPLQGLHRKTFLRHERRLPKAFLRLPVLSLPVDVLHRRRGDHQRVHRREDAVRRIFDLFFFLNRFGLLYRIGSGLPTVGRLPPRTENRELLLRSRVIDFAGSGAWSAVGRTAVTTTLAGCTAALTTVKLVSDETKKACWLVTALPEGLKEQETKGTKA</sequence>
<feature type="region of interest" description="Disordered" evidence="1">
    <location>
        <begin position="64"/>
        <end position="83"/>
    </location>
</feature>
<evidence type="ECO:0000256" key="1">
    <source>
        <dbReference type="SAM" id="MobiDB-lite"/>
    </source>
</evidence>
<organism evidence="2 3">
    <name type="scientific">Brassica cretica</name>
    <name type="common">Mustard</name>
    <dbReference type="NCBI Taxonomy" id="69181"/>
    <lineage>
        <taxon>Eukaryota</taxon>
        <taxon>Viridiplantae</taxon>
        <taxon>Streptophyta</taxon>
        <taxon>Embryophyta</taxon>
        <taxon>Tracheophyta</taxon>
        <taxon>Spermatophyta</taxon>
        <taxon>Magnoliopsida</taxon>
        <taxon>eudicotyledons</taxon>
        <taxon>Gunneridae</taxon>
        <taxon>Pentapetalae</taxon>
        <taxon>rosids</taxon>
        <taxon>malvids</taxon>
        <taxon>Brassicales</taxon>
        <taxon>Brassicaceae</taxon>
        <taxon>Brassiceae</taxon>
        <taxon>Brassica</taxon>
    </lineage>
</organism>
<evidence type="ECO:0000313" key="3">
    <source>
        <dbReference type="Proteomes" id="UP000712281"/>
    </source>
</evidence>
<dbReference type="EMBL" id="QGKW02002005">
    <property type="protein sequence ID" value="KAF2542090.1"/>
    <property type="molecule type" value="Genomic_DNA"/>
</dbReference>
<dbReference type="Proteomes" id="UP000712281">
    <property type="component" value="Unassembled WGS sequence"/>
</dbReference>
<reference evidence="2" key="1">
    <citation type="submission" date="2019-12" db="EMBL/GenBank/DDBJ databases">
        <title>Genome sequencing and annotation of Brassica cretica.</title>
        <authorList>
            <person name="Studholme D.J."/>
            <person name="Sarris P.F."/>
        </authorList>
    </citation>
    <scope>NUCLEOTIDE SEQUENCE</scope>
    <source>
        <strain evidence="2">PFS-001/15</strain>
        <tissue evidence="2">Leaf</tissue>
    </source>
</reference>
<name>A0A8S9G860_BRACR</name>
<gene>
    <name evidence="2" type="ORF">F2Q68_00029321</name>
</gene>
<dbReference type="AlphaFoldDB" id="A0A8S9G860"/>
<proteinExistence type="predicted"/>
<accession>A0A8S9G860</accession>
<evidence type="ECO:0000313" key="2">
    <source>
        <dbReference type="EMBL" id="KAF2542090.1"/>
    </source>
</evidence>
<protein>
    <submittedName>
        <fullName evidence="2">Uncharacterized protein</fullName>
    </submittedName>
</protein>